<keyword evidence="3" id="KW-1185">Reference proteome</keyword>
<feature type="transmembrane region" description="Helical" evidence="1">
    <location>
        <begin position="7"/>
        <end position="25"/>
    </location>
</feature>
<organism evidence="2 3">
    <name type="scientific">Sulfurimonas lithotrophica</name>
    <dbReference type="NCBI Taxonomy" id="2590022"/>
    <lineage>
        <taxon>Bacteria</taxon>
        <taxon>Pseudomonadati</taxon>
        <taxon>Campylobacterota</taxon>
        <taxon>Epsilonproteobacteria</taxon>
        <taxon>Campylobacterales</taxon>
        <taxon>Sulfurimonadaceae</taxon>
        <taxon>Sulfurimonas</taxon>
    </lineage>
</organism>
<dbReference type="Proteomes" id="UP000326944">
    <property type="component" value="Chromosome"/>
</dbReference>
<dbReference type="RefSeq" id="WP_152307304.1">
    <property type="nucleotide sequence ID" value="NZ_CP043617.1"/>
</dbReference>
<evidence type="ECO:0000256" key="1">
    <source>
        <dbReference type="SAM" id="Phobius"/>
    </source>
</evidence>
<keyword evidence="1" id="KW-0812">Transmembrane</keyword>
<dbReference type="OrthoDB" id="5338103at2"/>
<gene>
    <name evidence="2" type="ORF">FJR48_06320</name>
</gene>
<keyword evidence="1" id="KW-0472">Membrane</keyword>
<evidence type="ECO:0000313" key="3">
    <source>
        <dbReference type="Proteomes" id="UP000326944"/>
    </source>
</evidence>
<proteinExistence type="predicted"/>
<name>A0A5P8P173_9BACT</name>
<accession>A0A5P8P173</accession>
<sequence>MYLKRYTIASMFLMILVGWYVYAFITQETYIIEFFGLKLPSMSIAILVVAPLVILYIASMLHMSFYSFLNTLDRRKYDKDYEKFVDSIIDAFLGKEDRHNIYKTDRYELLGQLLDSSKLMNDGSLSPDTPNEKLNKVISIMEDLKNGNVVDLKKYSLDENNQLVKLNHSNMYKNSKLSAEDILNSKVKYNEELCRKVYVDFVKEAPLYAIESYSEYLTKEAMFIILSRINSDKNTLEIPNESLIKLLSGLELDVNDYVEMSKTLSLHMIPEQRIKLFEMLSEKNEEAMDAYLFTLFDLEMIDLAKEILNISQENEYLNFKSYLDLKECGKNYNIELFV</sequence>
<dbReference type="KEGG" id="sulg:FJR48_06320"/>
<protein>
    <submittedName>
        <fullName evidence="2">Uncharacterized protein</fullName>
    </submittedName>
</protein>
<feature type="transmembrane region" description="Helical" evidence="1">
    <location>
        <begin position="45"/>
        <end position="69"/>
    </location>
</feature>
<reference evidence="2 3" key="1">
    <citation type="submission" date="2019-09" db="EMBL/GenBank/DDBJ databases">
        <title>Sulfurimonas gotlandica sp. nov., a chemoautotrophic and psychrotolerant epsilonproteobacterium isolated from a pelagic redoxcline, and an emended description of the genus Sulfurimonas.</title>
        <authorList>
            <person name="Wang S."/>
            <person name="Jiang L."/>
            <person name="Shao S."/>
        </authorList>
    </citation>
    <scope>NUCLEOTIDE SEQUENCE [LARGE SCALE GENOMIC DNA]</scope>
    <source>
        <strain evidence="2 3">GYSZ_1</strain>
    </source>
</reference>
<dbReference type="EMBL" id="CP043617">
    <property type="protein sequence ID" value="QFR49361.1"/>
    <property type="molecule type" value="Genomic_DNA"/>
</dbReference>
<dbReference type="AlphaFoldDB" id="A0A5P8P173"/>
<evidence type="ECO:0000313" key="2">
    <source>
        <dbReference type="EMBL" id="QFR49361.1"/>
    </source>
</evidence>
<keyword evidence="1" id="KW-1133">Transmembrane helix</keyword>